<comment type="caution">
    <text evidence="1">The sequence shown here is derived from an EMBL/GenBank/DDBJ whole genome shotgun (WGS) entry which is preliminary data.</text>
</comment>
<dbReference type="EMBL" id="FNGL01000003">
    <property type="protein sequence ID" value="SDK95786.1"/>
    <property type="molecule type" value="Genomic_DNA"/>
</dbReference>
<dbReference type="Proteomes" id="UP000528432">
    <property type="component" value="Unassembled WGS sequence"/>
</dbReference>
<dbReference type="InterPro" id="IPR029069">
    <property type="entry name" value="HotDog_dom_sf"/>
</dbReference>
<reference evidence="2 3" key="1">
    <citation type="submission" date="2016-10" db="EMBL/GenBank/DDBJ databases">
        <authorList>
            <person name="Varghese N."/>
            <person name="Submissions S."/>
        </authorList>
    </citation>
    <scope>NUCLEOTIDE SEQUENCE [LARGE SCALE GENOMIC DNA]</scope>
    <source>
        <strain evidence="2 3">NLAE-zl-C224</strain>
    </source>
</reference>
<keyword evidence="3" id="KW-1185">Reference proteome</keyword>
<dbReference type="Gene3D" id="3.10.129.10">
    <property type="entry name" value="Hotdog Thioesterase"/>
    <property type="match status" value="1"/>
</dbReference>
<dbReference type="AlphaFoldDB" id="A0A240AQI3"/>
<protein>
    <submittedName>
        <fullName evidence="2">3-aminobutyryl-CoA ammonia-lyase</fullName>
    </submittedName>
    <submittedName>
        <fullName evidence="1">Acyl-CoA hydrolase</fullName>
    </submittedName>
</protein>
<proteinExistence type="predicted"/>
<dbReference type="SUPFAM" id="SSF54637">
    <property type="entry name" value="Thioesterase/thiol ester dehydrase-isomerase"/>
    <property type="match status" value="1"/>
</dbReference>
<evidence type="ECO:0000313" key="2">
    <source>
        <dbReference type="EMBL" id="SDK95786.1"/>
    </source>
</evidence>
<dbReference type="CDD" id="cd03440">
    <property type="entry name" value="hot_dog"/>
    <property type="match status" value="1"/>
</dbReference>
<evidence type="ECO:0000313" key="4">
    <source>
        <dbReference type="Proteomes" id="UP000528432"/>
    </source>
</evidence>
<dbReference type="Proteomes" id="UP000198811">
    <property type="component" value="Unassembled WGS sequence"/>
</dbReference>
<dbReference type="STRING" id="1494.SAMN05216497_10365"/>
<accession>A0A240AQI3</accession>
<evidence type="ECO:0000313" key="1">
    <source>
        <dbReference type="EMBL" id="NOH16507.1"/>
    </source>
</evidence>
<gene>
    <name evidence="1" type="ORF">HMJ28_08930</name>
    <name evidence="2" type="ORF">SAMN05216497_10365</name>
</gene>
<dbReference type="EMBL" id="JABFIF010000017">
    <property type="protein sequence ID" value="NOH16507.1"/>
    <property type="molecule type" value="Genomic_DNA"/>
</dbReference>
<name>A0A240AQI3_CLOCO</name>
<reference evidence="1 4" key="2">
    <citation type="submission" date="2020-05" db="EMBL/GenBank/DDBJ databases">
        <title>Draft genome sequence of Clostridium cochlearium strain AGROS13 isolated from a sheep dairy farm in New Zealand.</title>
        <authorList>
            <person name="Gupta T.B."/>
            <person name="Jauregui R."/>
            <person name="Risson A.N."/>
            <person name="Brightwell G."/>
            <person name="Maclean P."/>
        </authorList>
    </citation>
    <scope>NUCLEOTIDE SEQUENCE [LARGE SCALE GENOMIC DNA]</scope>
    <source>
        <strain evidence="1 4">AGROS13</strain>
    </source>
</reference>
<organism evidence="1 4">
    <name type="scientific">Clostridium cochlearium</name>
    <dbReference type="NCBI Taxonomy" id="1494"/>
    <lineage>
        <taxon>Bacteria</taxon>
        <taxon>Bacillati</taxon>
        <taxon>Bacillota</taxon>
        <taxon>Clostridia</taxon>
        <taxon>Eubacteriales</taxon>
        <taxon>Clostridiaceae</taxon>
        <taxon>Clostridium</taxon>
    </lineage>
</organism>
<evidence type="ECO:0000313" key="3">
    <source>
        <dbReference type="Proteomes" id="UP000198811"/>
    </source>
</evidence>
<dbReference type="OrthoDB" id="5510361at2"/>
<dbReference type="GeneID" id="70577736"/>
<dbReference type="RefSeq" id="WP_089863804.1">
    <property type="nucleotide sequence ID" value="NZ_CP173238.1"/>
</dbReference>
<dbReference type="GO" id="GO:0016787">
    <property type="term" value="F:hydrolase activity"/>
    <property type="evidence" value="ECO:0007669"/>
    <property type="project" value="UniProtKB-KW"/>
</dbReference>
<keyword evidence="1" id="KW-0378">Hydrolase</keyword>
<sequence>MAFKKPSKNYETKMRIRMSSKDVFYGGGVVNGSRSIRLMGDVAERLMIMTEGNEGKCIEYEMIRLYNPIFAGDYLEMVGRVIGEDGSKKKIQCRTFKIATNPNIEEQPSAIDVLEEPILCTEFIGTYDSVINS</sequence>